<feature type="domain" description="Heterokaryon incompatibility" evidence="1">
    <location>
        <begin position="73"/>
        <end position="170"/>
    </location>
</feature>
<evidence type="ECO:0000313" key="2">
    <source>
        <dbReference type="EMBL" id="KUJ18647.1"/>
    </source>
</evidence>
<dbReference type="EMBL" id="KQ947412">
    <property type="protein sequence ID" value="KUJ18647.1"/>
    <property type="molecule type" value="Genomic_DNA"/>
</dbReference>
<dbReference type="OrthoDB" id="5347061at2759"/>
<protein>
    <submittedName>
        <fullName evidence="2">HET-domain-containing protein</fullName>
    </submittedName>
</protein>
<dbReference type="PANTHER" id="PTHR33112">
    <property type="entry name" value="DOMAIN PROTEIN, PUTATIVE-RELATED"/>
    <property type="match status" value="1"/>
</dbReference>
<feature type="non-terminal residue" evidence="2">
    <location>
        <position position="182"/>
    </location>
</feature>
<dbReference type="InParanoid" id="A0A194XFU5"/>
<organism evidence="2 3">
    <name type="scientific">Mollisia scopiformis</name>
    <name type="common">Conifer needle endophyte fungus</name>
    <name type="synonym">Phialocephala scopiformis</name>
    <dbReference type="NCBI Taxonomy" id="149040"/>
    <lineage>
        <taxon>Eukaryota</taxon>
        <taxon>Fungi</taxon>
        <taxon>Dikarya</taxon>
        <taxon>Ascomycota</taxon>
        <taxon>Pezizomycotina</taxon>
        <taxon>Leotiomycetes</taxon>
        <taxon>Helotiales</taxon>
        <taxon>Mollisiaceae</taxon>
        <taxon>Mollisia</taxon>
    </lineage>
</organism>
<dbReference type="RefSeq" id="XP_018073002.1">
    <property type="nucleotide sequence ID" value="XM_018209175.1"/>
</dbReference>
<sequence length="182" mass="21046">MSPPPLLPRLDEEALFNWYLERIRHNILGHRETDTQHTVLPSRVLDLEWGQSTSLSLEADVRLIETRGENGEYATLSYCWGSYRGCITEQASYKDRSECIKFADLPKLFQEAVYVTRKLRIKYLWIDGLCIIQDSDADWQKEAAKMGEIYRNGQIRIAATVAKDPTESFYPLKLIVTSVRTK</sequence>
<dbReference type="Proteomes" id="UP000070700">
    <property type="component" value="Unassembled WGS sequence"/>
</dbReference>
<accession>A0A194XFU5</accession>
<name>A0A194XFU5_MOLSC</name>
<dbReference type="Pfam" id="PF06985">
    <property type="entry name" value="HET"/>
    <property type="match status" value="1"/>
</dbReference>
<proteinExistence type="predicted"/>
<evidence type="ECO:0000259" key="1">
    <source>
        <dbReference type="Pfam" id="PF06985"/>
    </source>
</evidence>
<reference evidence="2 3" key="1">
    <citation type="submission" date="2015-10" db="EMBL/GenBank/DDBJ databases">
        <title>Full genome of DAOMC 229536 Phialocephala scopiformis, a fungal endophyte of spruce producing the potent anti-insectan compound rugulosin.</title>
        <authorList>
            <consortium name="DOE Joint Genome Institute"/>
            <person name="Walker A.K."/>
            <person name="Frasz S.L."/>
            <person name="Seifert K.A."/>
            <person name="Miller J.D."/>
            <person name="Mondo S.J."/>
            <person name="Labutti K."/>
            <person name="Lipzen A."/>
            <person name="Dockter R."/>
            <person name="Kennedy M."/>
            <person name="Grigoriev I.V."/>
            <person name="Spatafora J.W."/>
        </authorList>
    </citation>
    <scope>NUCLEOTIDE SEQUENCE [LARGE SCALE GENOMIC DNA]</scope>
    <source>
        <strain evidence="2 3">CBS 120377</strain>
    </source>
</reference>
<dbReference type="InterPro" id="IPR010730">
    <property type="entry name" value="HET"/>
</dbReference>
<evidence type="ECO:0000313" key="3">
    <source>
        <dbReference type="Proteomes" id="UP000070700"/>
    </source>
</evidence>
<dbReference type="STRING" id="149040.A0A194XFU5"/>
<dbReference type="PANTHER" id="PTHR33112:SF10">
    <property type="entry name" value="TOL"/>
    <property type="match status" value="1"/>
</dbReference>
<dbReference type="KEGG" id="psco:LY89DRAFT_582648"/>
<dbReference type="AlphaFoldDB" id="A0A194XFU5"/>
<dbReference type="GeneID" id="28818901"/>
<gene>
    <name evidence="2" type="ORF">LY89DRAFT_582648</name>
</gene>
<keyword evidence="3" id="KW-1185">Reference proteome</keyword>